<dbReference type="GeneID" id="39990733"/>
<feature type="compositionally biased region" description="Low complexity" evidence="1">
    <location>
        <begin position="118"/>
        <end position="127"/>
    </location>
</feature>
<dbReference type="PROSITE" id="PS51257">
    <property type="entry name" value="PROKAR_LIPOPROTEIN"/>
    <property type="match status" value="1"/>
</dbReference>
<comment type="caution">
    <text evidence="3">The sequence shown here is derived from an EMBL/GenBank/DDBJ whole genome shotgun (WGS) entry which is preliminary data.</text>
</comment>
<gene>
    <name evidence="3" type="ORF">TM35_000601200</name>
</gene>
<evidence type="ECO:0000256" key="2">
    <source>
        <dbReference type="SAM" id="SignalP"/>
    </source>
</evidence>
<feature type="compositionally biased region" description="Polar residues" evidence="1">
    <location>
        <begin position="140"/>
        <end position="151"/>
    </location>
</feature>
<keyword evidence="2" id="KW-0732">Signal</keyword>
<evidence type="ECO:0000313" key="4">
    <source>
        <dbReference type="Proteomes" id="UP000192257"/>
    </source>
</evidence>
<dbReference type="RefSeq" id="XP_028877755.1">
    <property type="nucleotide sequence ID" value="XM_029030953.1"/>
</dbReference>
<feature type="compositionally biased region" description="Polar residues" evidence="1">
    <location>
        <begin position="329"/>
        <end position="361"/>
    </location>
</feature>
<reference evidence="3 4" key="1">
    <citation type="submission" date="2017-03" db="EMBL/GenBank/DDBJ databases">
        <title>An alternative strategy for trypanosome survival in the mammalian bloodstream revealed through genome and transcriptome analysis of the ubiquitous bovine parasite Trypanosoma (Megatrypanum) theileri.</title>
        <authorList>
            <person name="Kelly S."/>
            <person name="Ivens A."/>
            <person name="Mott A."/>
            <person name="O'Neill E."/>
            <person name="Emms D."/>
            <person name="Macleod O."/>
            <person name="Voorheis P."/>
            <person name="Matthews J."/>
            <person name="Matthews K."/>
            <person name="Carrington M."/>
        </authorList>
    </citation>
    <scope>NUCLEOTIDE SEQUENCE [LARGE SCALE GENOMIC DNA]</scope>
    <source>
        <strain evidence="3">Edinburgh</strain>
    </source>
</reference>
<keyword evidence="4" id="KW-1185">Reference proteome</keyword>
<evidence type="ECO:0000313" key="3">
    <source>
        <dbReference type="EMBL" id="ORC83689.1"/>
    </source>
</evidence>
<dbReference type="EMBL" id="NBCO01000060">
    <property type="protein sequence ID" value="ORC83689.1"/>
    <property type="molecule type" value="Genomic_DNA"/>
</dbReference>
<feature type="compositionally biased region" description="Low complexity" evidence="1">
    <location>
        <begin position="383"/>
        <end position="401"/>
    </location>
</feature>
<feature type="compositionally biased region" description="Low complexity" evidence="1">
    <location>
        <begin position="362"/>
        <end position="376"/>
    </location>
</feature>
<proteinExistence type="predicted"/>
<feature type="signal peptide" evidence="2">
    <location>
        <begin position="1"/>
        <end position="23"/>
    </location>
</feature>
<name>A0A1X0NHN8_9TRYP</name>
<dbReference type="AlphaFoldDB" id="A0A1X0NHN8"/>
<accession>A0A1X0NHN8</accession>
<feature type="region of interest" description="Disordered" evidence="1">
    <location>
        <begin position="329"/>
        <end position="421"/>
    </location>
</feature>
<sequence>MTVQKMMRHFLYLLVLMLSCAYGCVCTEAKPPLEPAAHGIGAVPGVGRVSAPGSHPNGPGAQQAVSSGSALAKNYKGHPGVDGVPGKANDTLAKRLGISPGTPVSVPPAESTQDAVLPGVGVPGHVPSAGSGNVIHVTKSHTSPESSYTCVPATNGSNPVVNGRDVIGGIPGVNQVPCVAGAPGTRIPLTGESKSITLPEDLPGNPQNKGDLKTHHLPGVVADPKHAVTLNLSLQSQPVAGVGVKTKDAPTATHGTHRGSHIVADPNHAESLNLTLHSQPDAGVAGLPNVNGQQSVGVGLQPGVALPHSTAHGNGTVTPVGAVYENEQMQDSASTQQAGDNTKQAENTEAPSTTAAVSVSEATGAQTSSPTSTAPTKGDSTRNTPNKPNTVNSTTTTTTTTLPREPSNSKKPTKKGDADSSNISSVWVRMPLLIVAVLFSITVY</sequence>
<protein>
    <recommendedName>
        <fullName evidence="5">Mucin TcMUCII</fullName>
    </recommendedName>
</protein>
<feature type="chain" id="PRO_5012936294" description="Mucin TcMUCII" evidence="2">
    <location>
        <begin position="24"/>
        <end position="444"/>
    </location>
</feature>
<evidence type="ECO:0008006" key="5">
    <source>
        <dbReference type="Google" id="ProtNLM"/>
    </source>
</evidence>
<organism evidence="3 4">
    <name type="scientific">Trypanosoma theileri</name>
    <dbReference type="NCBI Taxonomy" id="67003"/>
    <lineage>
        <taxon>Eukaryota</taxon>
        <taxon>Discoba</taxon>
        <taxon>Euglenozoa</taxon>
        <taxon>Kinetoplastea</taxon>
        <taxon>Metakinetoplastina</taxon>
        <taxon>Trypanosomatida</taxon>
        <taxon>Trypanosomatidae</taxon>
        <taxon>Trypanosoma</taxon>
    </lineage>
</organism>
<evidence type="ECO:0000256" key="1">
    <source>
        <dbReference type="SAM" id="MobiDB-lite"/>
    </source>
</evidence>
<dbReference type="Proteomes" id="UP000192257">
    <property type="component" value="Unassembled WGS sequence"/>
</dbReference>
<feature type="region of interest" description="Disordered" evidence="1">
    <location>
        <begin position="49"/>
        <end position="151"/>
    </location>
</feature>
<dbReference type="VEuPathDB" id="TriTrypDB:TM35_000601200"/>